<dbReference type="GO" id="GO:0006304">
    <property type="term" value="P:DNA modification"/>
    <property type="evidence" value="ECO:0007669"/>
    <property type="project" value="InterPro"/>
</dbReference>
<evidence type="ECO:0000256" key="1">
    <source>
        <dbReference type="ARBA" id="ARBA00011900"/>
    </source>
</evidence>
<feature type="domain" description="Type II methyltransferase M.TaqI-like" evidence="6">
    <location>
        <begin position="337"/>
        <end position="550"/>
    </location>
</feature>
<sequence length="1160" mass="128678">METAPLKSFATWARRELITQVSARLTAVLAPASPERVENQRAVTMLERDIAAAGGGAKGKEAVTDKVAYTWFNRIIALRFMDANSYTGVGVVSPAHGQQTGQPEILADAKRGSIDPAVVSNKRTLDAITGLLDGTRPSPDAQGEAYTLLLAEYCRYWNRSMPFMFEREGDYSELLIPANLLAAGSILSKTAATLTAGVCRDVEVIGWLYQFYISERKDEVFAGFKKGKKAGAAEIPAATQLFTPHWIVRYLVENSLGRLWVLNHPSSRLIEQMDYYVAPLDEETDFLKISSPEELKIIDPACGSGHMLTYAFDLLYAIYEEEGYAPSEIPELILTYNLYGTEIDPRAGALAAFALTMKARARQRTFLGRRVKPNICVLEPTLFSPDELEYLVTEDGDKHAEELFWNQFAAADTLGSLIQPDPTMTRRIAEHLATLDDEDDILRADTLDRAARVLSQAEFLAQRYCVVVANPPYMGSKNMGATLAYFASGQFPDSKSDLFAVFIERGFEFLTPGGLSAMVTMQSWMFLKSYAELRKKLINDRHLECMVHMGNGVMGIAFGTAAAVWRSTTGSGDSSFSYVSTLDLDGDRPSVFPTPNSRHTEMSLRELSAIPGSPIAYWASSALRATFQTGRTIESAAPVRQGFQTGDNDRFLRFWHEVSRGRVTFDAESTEEFHAGGARFAPYLKGGPLRKWFGNDEYVVAFNPQDFSELSKLGNKLPSRNLYFKDAVTWSAMSSSDFGARYAGVGSTFSAKGACAFPADGYSRSLTLAVLNSSVARQLLEFMGATMDFNVGSLREIPLPVEIPPVDQERISSLVELLVDFHRRDWNLSESAPGYEENALLKRGGDGRLAGLVDGHIADWRAYSAQVGEAQNTLDAVIAESYGLQSSGELKVTLNNLGVDSQGRAERNTQVGDLIADLVSFAVGCMFGRYSLDEPGLILADQDATVTDYLAKVPQPTLAPDADNVLPIVDGDWFEDDIVARFRQFLRVAFGEKYFEENLRFVEESLGVKALREYFVTRAGRSRFYEDHVKRYKKRPIYWLFSSPKGSFNALIYMHRYTPSTVSTVLNEYLREFESKLEANLQHQERLAAGDGAPREKAAALKEAERLRKVLVELGEYEHDVLYPLASQQIAIDLDDGVKANYPKFYPALKKIAGLEATDD</sequence>
<dbReference type="Proteomes" id="UP000235363">
    <property type="component" value="Unassembled WGS sequence"/>
</dbReference>
<keyword evidence="2" id="KW-0489">Methyltransferase</keyword>
<dbReference type="SUPFAM" id="SSF53335">
    <property type="entry name" value="S-adenosyl-L-methionine-dependent methyltransferases"/>
    <property type="match status" value="1"/>
</dbReference>
<dbReference type="Gene3D" id="3.40.50.150">
    <property type="entry name" value="Vaccinia Virus protein VP39"/>
    <property type="match status" value="1"/>
</dbReference>
<dbReference type="NCBIfam" id="NF033452">
    <property type="entry name" value="BREX_1_MTaseX"/>
    <property type="match status" value="1"/>
</dbReference>
<dbReference type="PROSITE" id="PS00092">
    <property type="entry name" value="N6_MTASE"/>
    <property type="match status" value="1"/>
</dbReference>
<dbReference type="InterPro" id="IPR011639">
    <property type="entry name" value="MethylTrfase_TaqI-like_dom"/>
</dbReference>
<dbReference type="AlphaFoldDB" id="A0A2N6SXB9"/>
<dbReference type="PANTHER" id="PTHR33841:SF1">
    <property type="entry name" value="DNA METHYLTRANSFERASE A"/>
    <property type="match status" value="1"/>
</dbReference>
<dbReference type="InterPro" id="IPR047939">
    <property type="entry name" value="BREX_1_PglX"/>
</dbReference>
<evidence type="ECO:0000256" key="2">
    <source>
        <dbReference type="ARBA" id="ARBA00022603"/>
    </source>
</evidence>
<comment type="caution">
    <text evidence="7">The sequence shown here is derived from an EMBL/GenBank/DDBJ whole genome shotgun (WGS) entry which is preliminary data.</text>
</comment>
<accession>A0A2N6SXB9</accession>
<keyword evidence="3" id="KW-0808">Transferase</keyword>
<comment type="catalytic activity">
    <reaction evidence="5">
        <text>a 2'-deoxyadenosine in DNA + S-adenosyl-L-methionine = an N(6)-methyl-2'-deoxyadenosine in DNA + S-adenosyl-L-homocysteine + H(+)</text>
        <dbReference type="Rhea" id="RHEA:15197"/>
        <dbReference type="Rhea" id="RHEA-COMP:12418"/>
        <dbReference type="Rhea" id="RHEA-COMP:12419"/>
        <dbReference type="ChEBI" id="CHEBI:15378"/>
        <dbReference type="ChEBI" id="CHEBI:57856"/>
        <dbReference type="ChEBI" id="CHEBI:59789"/>
        <dbReference type="ChEBI" id="CHEBI:90615"/>
        <dbReference type="ChEBI" id="CHEBI:90616"/>
        <dbReference type="EC" id="2.1.1.72"/>
    </reaction>
</comment>
<proteinExistence type="predicted"/>
<evidence type="ECO:0000313" key="7">
    <source>
        <dbReference type="EMBL" id="PMC61708.1"/>
    </source>
</evidence>
<name>A0A2N6SXB9_9CORY</name>
<evidence type="ECO:0000313" key="8">
    <source>
        <dbReference type="Proteomes" id="UP000235363"/>
    </source>
</evidence>
<keyword evidence="7" id="KW-0378">Hydrolase</keyword>
<dbReference type="PANTHER" id="PTHR33841">
    <property type="entry name" value="DNA METHYLTRANSFERASE YEEA-RELATED"/>
    <property type="match status" value="1"/>
</dbReference>
<evidence type="ECO:0000256" key="5">
    <source>
        <dbReference type="ARBA" id="ARBA00047942"/>
    </source>
</evidence>
<dbReference type="GO" id="GO:0003676">
    <property type="term" value="F:nucleic acid binding"/>
    <property type="evidence" value="ECO:0007669"/>
    <property type="project" value="InterPro"/>
</dbReference>
<organism evidence="7 8">
    <name type="scientific">Corynebacterium xerosis</name>
    <dbReference type="NCBI Taxonomy" id="1725"/>
    <lineage>
        <taxon>Bacteria</taxon>
        <taxon>Bacillati</taxon>
        <taxon>Actinomycetota</taxon>
        <taxon>Actinomycetes</taxon>
        <taxon>Mycobacteriales</taxon>
        <taxon>Corynebacteriaceae</taxon>
        <taxon>Corynebacterium</taxon>
    </lineage>
</organism>
<dbReference type="InterPro" id="IPR050953">
    <property type="entry name" value="N4_N6_ade-DNA_methylase"/>
</dbReference>
<keyword evidence="7" id="KW-0255">Endonuclease</keyword>
<dbReference type="GO" id="GO:0009007">
    <property type="term" value="F:site-specific DNA-methyltransferase (adenine-specific) activity"/>
    <property type="evidence" value="ECO:0007669"/>
    <property type="project" value="UniProtKB-EC"/>
</dbReference>
<dbReference type="GO" id="GO:0004519">
    <property type="term" value="F:endonuclease activity"/>
    <property type="evidence" value="ECO:0007669"/>
    <property type="project" value="UniProtKB-KW"/>
</dbReference>
<dbReference type="PRINTS" id="PR00507">
    <property type="entry name" value="N12N6MTFRASE"/>
</dbReference>
<dbReference type="GO" id="GO:0032259">
    <property type="term" value="P:methylation"/>
    <property type="evidence" value="ECO:0007669"/>
    <property type="project" value="UniProtKB-KW"/>
</dbReference>
<dbReference type="EMBL" id="PNHF01000022">
    <property type="protein sequence ID" value="PMC61708.1"/>
    <property type="molecule type" value="Genomic_DNA"/>
</dbReference>
<evidence type="ECO:0000259" key="6">
    <source>
        <dbReference type="Pfam" id="PF07669"/>
    </source>
</evidence>
<keyword evidence="4" id="KW-0949">S-adenosyl-L-methionine</keyword>
<reference evidence="7 8" key="1">
    <citation type="submission" date="2017-09" db="EMBL/GenBank/DDBJ databases">
        <title>Bacterial strain isolated from the female urinary microbiota.</title>
        <authorList>
            <person name="Thomas-White K."/>
            <person name="Kumar N."/>
            <person name="Forster S."/>
            <person name="Putonti C."/>
            <person name="Lawley T."/>
            <person name="Wolfe A.J."/>
        </authorList>
    </citation>
    <scope>NUCLEOTIDE SEQUENCE [LARGE SCALE GENOMIC DNA]</scope>
    <source>
        <strain evidence="7 8">UMB0908</strain>
    </source>
</reference>
<dbReference type="Pfam" id="PF07669">
    <property type="entry name" value="Eco57I"/>
    <property type="match status" value="1"/>
</dbReference>
<protein>
    <recommendedName>
        <fullName evidence="1">site-specific DNA-methyltransferase (adenine-specific)</fullName>
        <ecNumber evidence="1">2.1.1.72</ecNumber>
    </recommendedName>
</protein>
<dbReference type="InterPro" id="IPR002052">
    <property type="entry name" value="DNA_methylase_N6_adenine_CS"/>
</dbReference>
<dbReference type="EC" id="2.1.1.72" evidence="1"/>
<dbReference type="InterPro" id="IPR029063">
    <property type="entry name" value="SAM-dependent_MTases_sf"/>
</dbReference>
<evidence type="ECO:0000256" key="3">
    <source>
        <dbReference type="ARBA" id="ARBA00022679"/>
    </source>
</evidence>
<dbReference type="RefSeq" id="WP_102213743.1">
    <property type="nucleotide sequence ID" value="NZ_PNHF01000022.1"/>
</dbReference>
<gene>
    <name evidence="7" type="ORF">CJ204_09380</name>
</gene>
<keyword evidence="7" id="KW-0540">Nuclease</keyword>
<evidence type="ECO:0000256" key="4">
    <source>
        <dbReference type="ARBA" id="ARBA00022691"/>
    </source>
</evidence>